<comment type="caution">
    <text evidence="5">The sequence shown here is derived from an EMBL/GenBank/DDBJ whole genome shotgun (WGS) entry which is preliminary data.</text>
</comment>
<dbReference type="EMBL" id="JASZYV010000001">
    <property type="protein sequence ID" value="MDM0043224.1"/>
    <property type="molecule type" value="Genomic_DNA"/>
</dbReference>
<protein>
    <recommendedName>
        <fullName evidence="4">5-formyltetrahydrofolate cyclo-ligase</fullName>
        <ecNumber evidence="4">6.3.3.2</ecNumber>
    </recommendedName>
</protein>
<proteinExistence type="inferred from homology"/>
<dbReference type="PANTHER" id="PTHR23407:SF1">
    <property type="entry name" value="5-FORMYLTETRAHYDROFOLATE CYCLO-LIGASE"/>
    <property type="match status" value="1"/>
</dbReference>
<dbReference type="InterPro" id="IPR024185">
    <property type="entry name" value="FTHF_cligase-like_sf"/>
</dbReference>
<evidence type="ECO:0000256" key="2">
    <source>
        <dbReference type="ARBA" id="ARBA00022741"/>
    </source>
</evidence>
<keyword evidence="5" id="KW-0436">Ligase</keyword>
<comment type="similarity">
    <text evidence="1 4">Belongs to the 5-formyltetrahydrofolate cyclo-ligase family.</text>
</comment>
<organism evidence="5 6">
    <name type="scientific">Variovorax dokdonensis</name>
    <dbReference type="NCBI Taxonomy" id="344883"/>
    <lineage>
        <taxon>Bacteria</taxon>
        <taxon>Pseudomonadati</taxon>
        <taxon>Pseudomonadota</taxon>
        <taxon>Betaproteobacteria</taxon>
        <taxon>Burkholderiales</taxon>
        <taxon>Comamonadaceae</taxon>
        <taxon>Variovorax</taxon>
    </lineage>
</organism>
<keyword evidence="6" id="KW-1185">Reference proteome</keyword>
<comment type="cofactor">
    <cofactor evidence="4">
        <name>Mg(2+)</name>
        <dbReference type="ChEBI" id="CHEBI:18420"/>
    </cofactor>
</comment>
<dbReference type="InterPro" id="IPR037171">
    <property type="entry name" value="NagB/RpiA_transferase-like"/>
</dbReference>
<dbReference type="PIRSF" id="PIRSF006806">
    <property type="entry name" value="FTHF_cligase"/>
    <property type="match status" value="1"/>
</dbReference>
<reference evidence="5" key="1">
    <citation type="submission" date="2023-06" db="EMBL/GenBank/DDBJ databases">
        <authorList>
            <person name="Jiang Y."/>
            <person name="Liu Q."/>
        </authorList>
    </citation>
    <scope>NUCLEOTIDE SEQUENCE</scope>
    <source>
        <strain evidence="5">CGMCC 1.12089</strain>
    </source>
</reference>
<sequence length="205" mass="22752">MDKSQGIEPSSTTTFLRNQLRAALIEQRLNMTDRLARSDLLQRVMRIWLVGRPDAVIGAYWPIKGEFDPLPALHRWKEDGELTGEPTRRRIGLPVIDKVHKTLTFHAWYPGCPMEEDAFGIPKPKDTELVVPTLLFVPCVGYGPGGFRLGYGGGFYDRTLAALEPRPVTVGLGFANGLVESLEPLPHDVPLDAILNDEGVVWPIG</sequence>
<dbReference type="Proteomes" id="UP001174908">
    <property type="component" value="Unassembled WGS sequence"/>
</dbReference>
<gene>
    <name evidence="5" type="ORF">QTH91_01895</name>
</gene>
<keyword evidence="2 4" id="KW-0547">Nucleotide-binding</keyword>
<name>A0ABT7N5K8_9BURK</name>
<dbReference type="InterPro" id="IPR002698">
    <property type="entry name" value="FTHF_cligase"/>
</dbReference>
<comment type="catalytic activity">
    <reaction evidence="4">
        <text>(6S)-5-formyl-5,6,7,8-tetrahydrofolate + ATP = (6R)-5,10-methenyltetrahydrofolate + ADP + phosphate</text>
        <dbReference type="Rhea" id="RHEA:10488"/>
        <dbReference type="ChEBI" id="CHEBI:30616"/>
        <dbReference type="ChEBI" id="CHEBI:43474"/>
        <dbReference type="ChEBI" id="CHEBI:57455"/>
        <dbReference type="ChEBI" id="CHEBI:57457"/>
        <dbReference type="ChEBI" id="CHEBI:456216"/>
        <dbReference type="EC" id="6.3.3.2"/>
    </reaction>
</comment>
<dbReference type="GO" id="GO:0030272">
    <property type="term" value="F:5-formyltetrahydrofolate cyclo-ligase activity"/>
    <property type="evidence" value="ECO:0007669"/>
    <property type="project" value="UniProtKB-EC"/>
</dbReference>
<evidence type="ECO:0000313" key="5">
    <source>
        <dbReference type="EMBL" id="MDM0043224.1"/>
    </source>
</evidence>
<dbReference type="EC" id="6.3.3.2" evidence="4"/>
<keyword evidence="4" id="KW-0479">Metal-binding</keyword>
<dbReference type="NCBIfam" id="TIGR02727">
    <property type="entry name" value="MTHFS_bact"/>
    <property type="match status" value="1"/>
</dbReference>
<accession>A0ABT7N5K8</accession>
<evidence type="ECO:0000256" key="1">
    <source>
        <dbReference type="ARBA" id="ARBA00010638"/>
    </source>
</evidence>
<evidence type="ECO:0000256" key="3">
    <source>
        <dbReference type="ARBA" id="ARBA00022840"/>
    </source>
</evidence>
<dbReference type="Gene3D" id="3.40.50.10420">
    <property type="entry name" value="NagB/RpiA/CoA transferase-like"/>
    <property type="match status" value="1"/>
</dbReference>
<keyword evidence="4" id="KW-0460">Magnesium</keyword>
<dbReference type="RefSeq" id="WP_286658343.1">
    <property type="nucleotide sequence ID" value="NZ_JASZYV010000001.1"/>
</dbReference>
<dbReference type="PANTHER" id="PTHR23407">
    <property type="entry name" value="ATPASE INHIBITOR/5-FORMYLTETRAHYDROFOLATE CYCLO-LIGASE"/>
    <property type="match status" value="1"/>
</dbReference>
<keyword evidence="3 4" id="KW-0067">ATP-binding</keyword>
<evidence type="ECO:0000313" key="6">
    <source>
        <dbReference type="Proteomes" id="UP001174908"/>
    </source>
</evidence>
<dbReference type="SUPFAM" id="SSF100950">
    <property type="entry name" value="NagB/RpiA/CoA transferase-like"/>
    <property type="match status" value="1"/>
</dbReference>
<evidence type="ECO:0000256" key="4">
    <source>
        <dbReference type="RuleBase" id="RU361279"/>
    </source>
</evidence>
<dbReference type="Pfam" id="PF01812">
    <property type="entry name" value="5-FTHF_cyc-lig"/>
    <property type="match status" value="1"/>
</dbReference>